<gene>
    <name evidence="1" type="ORF">KTS37_04270</name>
</gene>
<dbReference type="RefSeq" id="WP_162411734.1">
    <property type="nucleotide sequence ID" value="NZ_JAHQXE010000001.1"/>
</dbReference>
<protein>
    <submittedName>
        <fullName evidence="1">Uncharacterized protein</fullName>
    </submittedName>
</protein>
<dbReference type="EMBL" id="JAHQXE010000001">
    <property type="protein sequence ID" value="MBV0900998.1"/>
    <property type="molecule type" value="Genomic_DNA"/>
</dbReference>
<proteinExistence type="predicted"/>
<dbReference type="Proteomes" id="UP001166304">
    <property type="component" value="Unassembled WGS sequence"/>
</dbReference>
<dbReference type="AlphaFoldDB" id="A0AA41KHV6"/>
<keyword evidence="2" id="KW-1185">Reference proteome</keyword>
<reference evidence="1" key="1">
    <citation type="submission" date="2021-06" db="EMBL/GenBank/DDBJ databases">
        <title>New haloarchaea isolates fom saline soil.</title>
        <authorList>
            <person name="Duran-Viseras A."/>
            <person name="Sanchez-Porro C.S."/>
            <person name="Ventosa A."/>
        </authorList>
    </citation>
    <scope>NUCLEOTIDE SEQUENCE</scope>
    <source>
        <strain evidence="1">JCM 18369</strain>
    </source>
</reference>
<name>A0AA41KHV6_9EURY</name>
<evidence type="ECO:0000313" key="2">
    <source>
        <dbReference type="Proteomes" id="UP001166304"/>
    </source>
</evidence>
<evidence type="ECO:0000313" key="1">
    <source>
        <dbReference type="EMBL" id="MBV0900998.1"/>
    </source>
</evidence>
<comment type="caution">
    <text evidence="1">The sequence shown here is derived from an EMBL/GenBank/DDBJ whole genome shotgun (WGS) entry which is preliminary data.</text>
</comment>
<organism evidence="1 2">
    <name type="scientific">Haloarcula salina</name>
    <dbReference type="NCBI Taxonomy" id="1429914"/>
    <lineage>
        <taxon>Archaea</taxon>
        <taxon>Methanobacteriati</taxon>
        <taxon>Methanobacteriota</taxon>
        <taxon>Stenosarchaea group</taxon>
        <taxon>Halobacteria</taxon>
        <taxon>Halobacteriales</taxon>
        <taxon>Haloarculaceae</taxon>
        <taxon>Haloarcula</taxon>
    </lineage>
</organism>
<sequence length="70" mass="7821">MTERTTLSARTRLAEAETHLRRAREELDGGDDALIALVDETLRDVTTLRAVLESQGTDAKWLDDTHALTQ</sequence>
<accession>A0AA41KHV6</accession>